<dbReference type="InterPro" id="IPR011712">
    <property type="entry name" value="Sig_transdc_His_kin_sub3_dim/P"/>
</dbReference>
<evidence type="ECO:0000313" key="10">
    <source>
        <dbReference type="EMBL" id="MDR6721647.1"/>
    </source>
</evidence>
<dbReference type="GO" id="GO:0000155">
    <property type="term" value="F:phosphorelay sensor kinase activity"/>
    <property type="evidence" value="ECO:0007669"/>
    <property type="project" value="InterPro"/>
</dbReference>
<evidence type="ECO:0000256" key="8">
    <source>
        <dbReference type="SAM" id="Phobius"/>
    </source>
</evidence>
<dbReference type="PROSITE" id="PS50109">
    <property type="entry name" value="HIS_KIN"/>
    <property type="match status" value="1"/>
</dbReference>
<keyword evidence="8" id="KW-1133">Transmembrane helix</keyword>
<dbReference type="PANTHER" id="PTHR24421:SF55">
    <property type="entry name" value="SENSOR HISTIDINE KINASE YDFH"/>
    <property type="match status" value="1"/>
</dbReference>
<dbReference type="AlphaFoldDB" id="A0AAP5GWK0"/>
<name>A0AAP5GWK0_PAEAM</name>
<feature type="transmembrane region" description="Helical" evidence="8">
    <location>
        <begin position="126"/>
        <end position="144"/>
    </location>
</feature>
<keyword evidence="7" id="KW-0902">Two-component regulatory system</keyword>
<dbReference type="InterPro" id="IPR005467">
    <property type="entry name" value="His_kinase_dom"/>
</dbReference>
<dbReference type="InterPro" id="IPR050482">
    <property type="entry name" value="Sensor_HK_TwoCompSys"/>
</dbReference>
<dbReference type="EC" id="2.7.13.3" evidence="2"/>
<feature type="transmembrane region" description="Helical" evidence="8">
    <location>
        <begin position="150"/>
        <end position="172"/>
    </location>
</feature>
<keyword evidence="8" id="KW-0812">Transmembrane</keyword>
<keyword evidence="8" id="KW-0472">Membrane</keyword>
<keyword evidence="4" id="KW-0547">Nucleotide-binding</keyword>
<accession>A0AAP5GWK0</accession>
<dbReference type="Pfam" id="PF02518">
    <property type="entry name" value="HATPase_c"/>
    <property type="match status" value="1"/>
</dbReference>
<dbReference type="InterPro" id="IPR003594">
    <property type="entry name" value="HATPase_dom"/>
</dbReference>
<dbReference type="Gene3D" id="3.30.565.10">
    <property type="entry name" value="Histidine kinase-like ATPase, C-terminal domain"/>
    <property type="match status" value="1"/>
</dbReference>
<keyword evidence="3 10" id="KW-0808">Transferase</keyword>
<evidence type="ECO:0000259" key="9">
    <source>
        <dbReference type="PROSITE" id="PS50109"/>
    </source>
</evidence>
<feature type="transmembrane region" description="Helical" evidence="8">
    <location>
        <begin position="50"/>
        <end position="69"/>
    </location>
</feature>
<dbReference type="InterPro" id="IPR036890">
    <property type="entry name" value="HATPase_C_sf"/>
</dbReference>
<dbReference type="RefSeq" id="WP_056690788.1">
    <property type="nucleotide sequence ID" value="NZ_JAVDTR010000001.1"/>
</dbReference>
<dbReference type="GO" id="GO:0046983">
    <property type="term" value="F:protein dimerization activity"/>
    <property type="evidence" value="ECO:0007669"/>
    <property type="project" value="InterPro"/>
</dbReference>
<evidence type="ECO:0000256" key="5">
    <source>
        <dbReference type="ARBA" id="ARBA00022777"/>
    </source>
</evidence>
<keyword evidence="5 10" id="KW-0418">Kinase</keyword>
<dbReference type="EMBL" id="JAVDTR010000001">
    <property type="protein sequence ID" value="MDR6721647.1"/>
    <property type="molecule type" value="Genomic_DNA"/>
</dbReference>
<evidence type="ECO:0000256" key="7">
    <source>
        <dbReference type="ARBA" id="ARBA00023012"/>
    </source>
</evidence>
<reference evidence="10" key="1">
    <citation type="submission" date="2023-07" db="EMBL/GenBank/DDBJ databases">
        <title>Sorghum-associated microbial communities from plants grown in Nebraska, USA.</title>
        <authorList>
            <person name="Schachtman D."/>
        </authorList>
    </citation>
    <scope>NUCLEOTIDE SEQUENCE</scope>
    <source>
        <strain evidence="10">BE80</strain>
    </source>
</reference>
<evidence type="ECO:0000313" key="11">
    <source>
        <dbReference type="Proteomes" id="UP001254832"/>
    </source>
</evidence>
<dbReference type="CDD" id="cd16917">
    <property type="entry name" value="HATPase_UhpB-NarQ-NarX-like"/>
    <property type="match status" value="1"/>
</dbReference>
<evidence type="ECO:0000256" key="1">
    <source>
        <dbReference type="ARBA" id="ARBA00000085"/>
    </source>
</evidence>
<evidence type="ECO:0000256" key="6">
    <source>
        <dbReference type="ARBA" id="ARBA00022840"/>
    </source>
</evidence>
<dbReference type="PANTHER" id="PTHR24421">
    <property type="entry name" value="NITRATE/NITRITE SENSOR PROTEIN NARX-RELATED"/>
    <property type="match status" value="1"/>
</dbReference>
<dbReference type="GO" id="GO:0016020">
    <property type="term" value="C:membrane"/>
    <property type="evidence" value="ECO:0007669"/>
    <property type="project" value="InterPro"/>
</dbReference>
<dbReference type="SMART" id="SM00387">
    <property type="entry name" value="HATPase_c"/>
    <property type="match status" value="1"/>
</dbReference>
<comment type="caution">
    <text evidence="10">The sequence shown here is derived from an EMBL/GenBank/DDBJ whole genome shotgun (WGS) entry which is preliminary data.</text>
</comment>
<dbReference type="Proteomes" id="UP001254832">
    <property type="component" value="Unassembled WGS sequence"/>
</dbReference>
<keyword evidence="6" id="KW-0067">ATP-binding</keyword>
<sequence length="401" mass="44992">MSKSVEQSSFLNSGMANDEDKIASTRIPVIVWVIIVSIITIVWQTMSTPILLQSVIFGIVMLLHIYLYWRVNQIIRHSRSIYVVIQGMLIFGSAMLMSDGFPAVLIGLIPVLIGQTITIFYETAKVVLIALCLYFCFIMNIYLLKGAEELAVLIPLLLLMIIVVVAYAVLFYRQVNARFRTQTFLLDLELAHQKVEELTLANERQRIARDLHDTLAQGLAGVIMQLEAVDAHLGKGRTERAHEIIINSMGQARETLADARKAIDNLRSRATPSIDFSDAVNDTIDRFVIATGIKTDITCEINRPISGFKMEHILHIVSESLMNVARHAQANKVRIIIEENRKDELRVCIQDNGRGFNVEKIGKQSGHYGLIGIHERARLIGGQIQIESQNQGTVIKLILPL</sequence>
<evidence type="ECO:0000256" key="2">
    <source>
        <dbReference type="ARBA" id="ARBA00012438"/>
    </source>
</evidence>
<dbReference type="Gene3D" id="1.20.5.1930">
    <property type="match status" value="1"/>
</dbReference>
<protein>
    <recommendedName>
        <fullName evidence="2">histidine kinase</fullName>
        <ecNumber evidence="2">2.7.13.3</ecNumber>
    </recommendedName>
</protein>
<proteinExistence type="predicted"/>
<gene>
    <name evidence="10" type="ORF">J2W91_000095</name>
</gene>
<evidence type="ECO:0000256" key="4">
    <source>
        <dbReference type="ARBA" id="ARBA00022741"/>
    </source>
</evidence>
<evidence type="ECO:0000256" key="3">
    <source>
        <dbReference type="ARBA" id="ARBA00022679"/>
    </source>
</evidence>
<dbReference type="SUPFAM" id="SSF55874">
    <property type="entry name" value="ATPase domain of HSP90 chaperone/DNA topoisomerase II/histidine kinase"/>
    <property type="match status" value="1"/>
</dbReference>
<dbReference type="GO" id="GO:0005524">
    <property type="term" value="F:ATP binding"/>
    <property type="evidence" value="ECO:0007669"/>
    <property type="project" value="UniProtKB-KW"/>
</dbReference>
<feature type="domain" description="Histidine kinase" evidence="9">
    <location>
        <begin position="210"/>
        <end position="401"/>
    </location>
</feature>
<feature type="transmembrane region" description="Helical" evidence="8">
    <location>
        <begin position="27"/>
        <end position="44"/>
    </location>
</feature>
<organism evidence="10 11">
    <name type="scientific">Paenibacillus amylolyticus</name>
    <dbReference type="NCBI Taxonomy" id="1451"/>
    <lineage>
        <taxon>Bacteria</taxon>
        <taxon>Bacillati</taxon>
        <taxon>Bacillota</taxon>
        <taxon>Bacilli</taxon>
        <taxon>Bacillales</taxon>
        <taxon>Paenibacillaceae</taxon>
        <taxon>Paenibacillus</taxon>
    </lineage>
</organism>
<dbReference type="Pfam" id="PF07730">
    <property type="entry name" value="HisKA_3"/>
    <property type="match status" value="1"/>
</dbReference>
<comment type="catalytic activity">
    <reaction evidence="1">
        <text>ATP + protein L-histidine = ADP + protein N-phospho-L-histidine.</text>
        <dbReference type="EC" id="2.7.13.3"/>
    </reaction>
</comment>